<feature type="region of interest" description="Disordered" evidence="1">
    <location>
        <begin position="292"/>
        <end position="351"/>
    </location>
</feature>
<dbReference type="Pfam" id="PF03109">
    <property type="entry name" value="ABC1"/>
    <property type="match status" value="1"/>
</dbReference>
<evidence type="ECO:0000313" key="3">
    <source>
        <dbReference type="EMBL" id="CAD8678475.1"/>
    </source>
</evidence>
<name>A0A7S0RJH9_9CHLO</name>
<dbReference type="InterPro" id="IPR051130">
    <property type="entry name" value="Mito_struct-func_regulator"/>
</dbReference>
<dbReference type="SUPFAM" id="SSF56112">
    <property type="entry name" value="Protein kinase-like (PK-like)"/>
    <property type="match status" value="1"/>
</dbReference>
<evidence type="ECO:0000256" key="1">
    <source>
        <dbReference type="SAM" id="MobiDB-lite"/>
    </source>
</evidence>
<proteinExistence type="predicted"/>
<dbReference type="PANTHER" id="PTHR43173">
    <property type="entry name" value="ABC1 FAMILY PROTEIN"/>
    <property type="match status" value="1"/>
</dbReference>
<feature type="domain" description="ABC1 atypical kinase-like" evidence="2">
    <location>
        <begin position="418"/>
        <end position="652"/>
    </location>
</feature>
<reference evidence="3" key="1">
    <citation type="submission" date="2021-01" db="EMBL/GenBank/DDBJ databases">
        <authorList>
            <person name="Corre E."/>
            <person name="Pelletier E."/>
            <person name="Niang G."/>
            <person name="Scheremetjew M."/>
            <person name="Finn R."/>
            <person name="Kale V."/>
            <person name="Holt S."/>
            <person name="Cochrane G."/>
            <person name="Meng A."/>
            <person name="Brown T."/>
            <person name="Cohen L."/>
        </authorList>
    </citation>
    <scope>NUCLEOTIDE SEQUENCE</scope>
    <source>
        <strain evidence="3">SAG 11-49</strain>
    </source>
</reference>
<gene>
    <name evidence="3" type="ORF">CLEI1391_LOCUS8541</name>
</gene>
<evidence type="ECO:0000259" key="2">
    <source>
        <dbReference type="Pfam" id="PF03109"/>
    </source>
</evidence>
<protein>
    <recommendedName>
        <fullName evidence="2">ABC1 atypical kinase-like domain-containing protein</fullName>
    </recommendedName>
</protein>
<feature type="region of interest" description="Disordered" evidence="1">
    <location>
        <begin position="369"/>
        <end position="410"/>
    </location>
</feature>
<dbReference type="AlphaFoldDB" id="A0A7S0RJH9"/>
<dbReference type="InterPro" id="IPR011009">
    <property type="entry name" value="Kinase-like_dom_sf"/>
</dbReference>
<accession>A0A7S0RJH9</accession>
<dbReference type="EMBL" id="HBFB01015161">
    <property type="protein sequence ID" value="CAD8678475.1"/>
    <property type="molecule type" value="Transcribed_RNA"/>
</dbReference>
<sequence length="805" mass="85555">MVAFLRGLALLSISVFTPLAWPFVKLSTLASHPRVEKHVPVVKKLLPARVRSVLAPFSWPLVSLMGIGAAMRTLTPDIARSVRVWRRILPIFSAYMWTKHSTDIARKLFHISSERVESRWAHRHEWGGRKVYDMVSQVRGYYVKSGQVLATKPEIIPQAWCRLLSKLWDDTTARPWKDVCKSIEADLAGTQLARALAGKDDEAARVEVVAGVGSRLQAVAGEPEGPSRTGPSANGAAKKAGLIRKDSELWSTVSVASDTNNSVAMSWAATKLGSLATWVGLGAASSARSDAMSTGTAAGRGSATPQGAFDAWLKSPSKGAGKGPVAQVAEDEDEEEHQQQELARKTSAAAPDLSAPAFTVSATASAVLAERAQTRPRPRRKPLGGLGSRLWRAGSGGGDGTATKREAGGGVRPFAKPGSLVARWFEWVDTIPLASASIAQVHAARLSPELQSLLGSSWAHGPDVVIKVQHHDVQALMGADLRNMGRIARFLDGHLPFDVMPAVQEMRTVIPKEFDFEREARLMEALRVRLARSSPRVVVPEPVMPLCGPGCLVMQRLHGTPLTALLAEAQKGNEAARQAAKRCLMPVLEAYGQMMLVGGLFHADPHPGNMLLQADGKVALLDYGQCKALGAEERRSLCALYLALYKADPRMVLGAAQPLGITFGTLAAAAGAAQGAGAGAGKAKAKPGPGLGAKGKEGEKVDPEACLRMMYLMFDTKGELQYNFGGGDVVEGAPLNSFPGALYLVCRAIMILRGLTAALKMDVSVVSMWRASAQAGLREGAAVAAARAAENAALDRGLSIKGVPN</sequence>
<dbReference type="InterPro" id="IPR004147">
    <property type="entry name" value="ABC1_dom"/>
</dbReference>
<dbReference type="CDD" id="cd05121">
    <property type="entry name" value="ABC1_ADCK3-like"/>
    <property type="match status" value="1"/>
</dbReference>
<dbReference type="PANTHER" id="PTHR43173:SF24">
    <property type="entry name" value="ABC1 ATYPICAL KINASE-LIKE DOMAIN-CONTAINING PROTEIN"/>
    <property type="match status" value="1"/>
</dbReference>
<organism evidence="3">
    <name type="scientific">Chlamydomonas leiostraca</name>
    <dbReference type="NCBI Taxonomy" id="1034604"/>
    <lineage>
        <taxon>Eukaryota</taxon>
        <taxon>Viridiplantae</taxon>
        <taxon>Chlorophyta</taxon>
        <taxon>core chlorophytes</taxon>
        <taxon>Chlorophyceae</taxon>
        <taxon>CS clade</taxon>
        <taxon>Chlamydomonadales</taxon>
        <taxon>Chlamydomonadaceae</taxon>
        <taxon>Chlamydomonas</taxon>
    </lineage>
</organism>